<accession>A0ACB9GPE1</accession>
<gene>
    <name evidence="1" type="ORF">L1987_44487</name>
</gene>
<sequence length="81" mass="9207">MICVACLFGHKKCTNHGPPLDRAYDKVIAYPFRWRVSMADDKENFPHAETSLKKGVVCAGDILKPPHHTTHHHFIFSSFDS</sequence>
<evidence type="ECO:0000313" key="1">
    <source>
        <dbReference type="EMBL" id="KAI3785369.1"/>
    </source>
</evidence>
<reference evidence="1 2" key="2">
    <citation type="journal article" date="2022" name="Mol. Ecol. Resour.">
        <title>The genomes of chicory, endive, great burdock and yacon provide insights into Asteraceae paleo-polyploidization history and plant inulin production.</title>
        <authorList>
            <person name="Fan W."/>
            <person name="Wang S."/>
            <person name="Wang H."/>
            <person name="Wang A."/>
            <person name="Jiang F."/>
            <person name="Liu H."/>
            <person name="Zhao H."/>
            <person name="Xu D."/>
            <person name="Zhang Y."/>
        </authorList>
    </citation>
    <scope>NUCLEOTIDE SEQUENCE [LARGE SCALE GENOMIC DNA]</scope>
    <source>
        <strain evidence="2">cv. Yunnan</strain>
        <tissue evidence="1">Leaves</tissue>
    </source>
</reference>
<name>A0ACB9GPE1_9ASTR</name>
<keyword evidence="2" id="KW-1185">Reference proteome</keyword>
<dbReference type="EMBL" id="CM042031">
    <property type="protein sequence ID" value="KAI3785369.1"/>
    <property type="molecule type" value="Genomic_DNA"/>
</dbReference>
<dbReference type="Proteomes" id="UP001056120">
    <property type="component" value="Linkage Group LG14"/>
</dbReference>
<proteinExistence type="predicted"/>
<evidence type="ECO:0000313" key="2">
    <source>
        <dbReference type="Proteomes" id="UP001056120"/>
    </source>
</evidence>
<comment type="caution">
    <text evidence="1">The sequence shown here is derived from an EMBL/GenBank/DDBJ whole genome shotgun (WGS) entry which is preliminary data.</text>
</comment>
<protein>
    <submittedName>
        <fullName evidence="1">Uncharacterized protein</fullName>
    </submittedName>
</protein>
<reference evidence="2" key="1">
    <citation type="journal article" date="2022" name="Mol. Ecol. Resour.">
        <title>The genomes of chicory, endive, great burdock and yacon provide insights into Asteraceae palaeo-polyploidization history and plant inulin production.</title>
        <authorList>
            <person name="Fan W."/>
            <person name="Wang S."/>
            <person name="Wang H."/>
            <person name="Wang A."/>
            <person name="Jiang F."/>
            <person name="Liu H."/>
            <person name="Zhao H."/>
            <person name="Xu D."/>
            <person name="Zhang Y."/>
        </authorList>
    </citation>
    <scope>NUCLEOTIDE SEQUENCE [LARGE SCALE GENOMIC DNA]</scope>
    <source>
        <strain evidence="2">cv. Yunnan</strain>
    </source>
</reference>
<organism evidence="1 2">
    <name type="scientific">Smallanthus sonchifolius</name>
    <dbReference type="NCBI Taxonomy" id="185202"/>
    <lineage>
        <taxon>Eukaryota</taxon>
        <taxon>Viridiplantae</taxon>
        <taxon>Streptophyta</taxon>
        <taxon>Embryophyta</taxon>
        <taxon>Tracheophyta</taxon>
        <taxon>Spermatophyta</taxon>
        <taxon>Magnoliopsida</taxon>
        <taxon>eudicotyledons</taxon>
        <taxon>Gunneridae</taxon>
        <taxon>Pentapetalae</taxon>
        <taxon>asterids</taxon>
        <taxon>campanulids</taxon>
        <taxon>Asterales</taxon>
        <taxon>Asteraceae</taxon>
        <taxon>Asteroideae</taxon>
        <taxon>Heliantheae alliance</taxon>
        <taxon>Millerieae</taxon>
        <taxon>Smallanthus</taxon>
    </lineage>
</organism>